<reference evidence="1 2" key="1">
    <citation type="submission" date="2023-10" db="EMBL/GenBank/DDBJ databases">
        <title>Draft genome sequence of Xylaria bambusicola isolate GMP-LS, the root and basal stem rot pathogen of sugarcane in Indonesia.</title>
        <authorList>
            <person name="Selvaraj P."/>
            <person name="Muralishankar V."/>
            <person name="Muruganantham S."/>
            <person name="Sp S."/>
            <person name="Haryani S."/>
            <person name="Lau K.J.X."/>
            <person name="Naqvi N.I."/>
        </authorList>
    </citation>
    <scope>NUCLEOTIDE SEQUENCE [LARGE SCALE GENOMIC DNA]</scope>
    <source>
        <strain evidence="1">GMP-LS</strain>
    </source>
</reference>
<keyword evidence="2" id="KW-1185">Reference proteome</keyword>
<gene>
    <name evidence="1" type="ORF">RRF57_011487</name>
</gene>
<organism evidence="1 2">
    <name type="scientific">Xylaria bambusicola</name>
    <dbReference type="NCBI Taxonomy" id="326684"/>
    <lineage>
        <taxon>Eukaryota</taxon>
        <taxon>Fungi</taxon>
        <taxon>Dikarya</taxon>
        <taxon>Ascomycota</taxon>
        <taxon>Pezizomycotina</taxon>
        <taxon>Sordariomycetes</taxon>
        <taxon>Xylariomycetidae</taxon>
        <taxon>Xylariales</taxon>
        <taxon>Xylariaceae</taxon>
        <taxon>Xylaria</taxon>
    </lineage>
</organism>
<comment type="caution">
    <text evidence="1">The sequence shown here is derived from an EMBL/GenBank/DDBJ whole genome shotgun (WGS) entry which is preliminary data.</text>
</comment>
<name>A0AAN7UMX3_9PEZI</name>
<accession>A0AAN7UMX3</accession>
<sequence>MACDPLFWVLVRNYRLLKTNSLVQSPHVDLDVYQPPIIIREINGEYMEEPRVINDTALLGDDNTRRNYRHAAHGVFISREYADDFPIWVCLERNMDCKDNHLAVLNLFTFKFLVVPISSICWVPSHEARNGELYTIIGGPGIHGYKEIRLPMIVQKLGLPWQAKFAVPLSSLPLAKLEQDRQHALFDQQYERFKLPYGFRSLMKTDIYGIRQRSSHPQFYHPDHILKIQESTRHFYHNSINELQRQGFCRCSCRYVGLKPAYVDRNPLHKYITDAQYSLGPSHQIHCLFAAHRQVRCVVGSSIAHHGHDYIADESHLMTIDPILANIERPTSSANTSESETYMAVVETEDEANDDAEFIALPCELEILAGQPCFRDSDKVHEDIERQMWSIHNIPVLSSMESRPVTPGVEICPDMLVEPERSDSVPEIIDIITIRRNFRAIVTTPEPPEMPP</sequence>
<dbReference type="Proteomes" id="UP001305414">
    <property type="component" value="Unassembled WGS sequence"/>
</dbReference>
<evidence type="ECO:0000313" key="1">
    <source>
        <dbReference type="EMBL" id="KAK5635775.1"/>
    </source>
</evidence>
<protein>
    <submittedName>
        <fullName evidence="1">Uncharacterized protein</fullName>
    </submittedName>
</protein>
<dbReference type="EMBL" id="JAWHQM010000057">
    <property type="protein sequence ID" value="KAK5635775.1"/>
    <property type="molecule type" value="Genomic_DNA"/>
</dbReference>
<proteinExistence type="predicted"/>
<evidence type="ECO:0000313" key="2">
    <source>
        <dbReference type="Proteomes" id="UP001305414"/>
    </source>
</evidence>
<dbReference type="AlphaFoldDB" id="A0AAN7UMX3"/>